<dbReference type="AlphaFoldDB" id="A0A077WF88"/>
<dbReference type="InterPro" id="IPR013956">
    <property type="entry name" value="E3_ubiquit_lig_Bre1"/>
</dbReference>
<evidence type="ECO:0000256" key="1">
    <source>
        <dbReference type="ARBA" id="ARBA00000900"/>
    </source>
</evidence>
<keyword evidence="9 14" id="KW-0862">Zinc</keyword>
<feature type="coiled-coil region" evidence="15">
    <location>
        <begin position="487"/>
        <end position="577"/>
    </location>
</feature>
<evidence type="ECO:0000256" key="15">
    <source>
        <dbReference type="SAM" id="Coils"/>
    </source>
</evidence>
<dbReference type="InterPro" id="IPR018957">
    <property type="entry name" value="Znf_C3HC4_RING-type"/>
</dbReference>
<dbReference type="PANTHER" id="PTHR23163:SF0">
    <property type="entry name" value="E3 UBIQUITIN-PROTEIN LIGASE BRE1"/>
    <property type="match status" value="1"/>
</dbReference>
<evidence type="ECO:0000256" key="5">
    <source>
        <dbReference type="ARBA" id="ARBA00022679"/>
    </source>
</evidence>
<evidence type="ECO:0000256" key="6">
    <source>
        <dbReference type="ARBA" id="ARBA00022723"/>
    </source>
</evidence>
<dbReference type="Pfam" id="PF00097">
    <property type="entry name" value="zf-C3HC4"/>
    <property type="match status" value="1"/>
</dbReference>
<evidence type="ECO:0000256" key="9">
    <source>
        <dbReference type="ARBA" id="ARBA00022833"/>
    </source>
</evidence>
<feature type="region of interest" description="Disordered" evidence="16">
    <location>
        <begin position="262"/>
        <end position="291"/>
    </location>
</feature>
<dbReference type="InterPro" id="IPR013083">
    <property type="entry name" value="Znf_RING/FYVE/PHD"/>
</dbReference>
<evidence type="ECO:0000256" key="10">
    <source>
        <dbReference type="ARBA" id="ARBA00022853"/>
    </source>
</evidence>
<dbReference type="GO" id="GO:0008270">
    <property type="term" value="F:zinc ion binding"/>
    <property type="evidence" value="ECO:0007669"/>
    <property type="project" value="UniProtKB-KW"/>
</dbReference>
<keyword evidence="10 14" id="KW-0156">Chromatin regulator</keyword>
<dbReference type="InterPro" id="IPR017907">
    <property type="entry name" value="Znf_RING_CS"/>
</dbReference>
<name>A0A077WF88_9FUNG</name>
<evidence type="ECO:0000256" key="12">
    <source>
        <dbReference type="ARBA" id="ARBA00023242"/>
    </source>
</evidence>
<dbReference type="SUPFAM" id="SSF57850">
    <property type="entry name" value="RING/U-box"/>
    <property type="match status" value="1"/>
</dbReference>
<feature type="region of interest" description="Disordered" evidence="16">
    <location>
        <begin position="1"/>
        <end position="54"/>
    </location>
</feature>
<dbReference type="OrthoDB" id="10266039at2759"/>
<keyword evidence="5 14" id="KW-0808">Transferase</keyword>
<comment type="catalytic activity">
    <reaction evidence="1 14">
        <text>S-ubiquitinyl-[E2 ubiquitin-conjugating enzyme]-L-cysteine + [acceptor protein]-L-lysine = [E2 ubiquitin-conjugating enzyme]-L-cysteine + N(6)-ubiquitinyl-[acceptor protein]-L-lysine.</text>
        <dbReference type="EC" id="2.3.2.27"/>
    </reaction>
</comment>
<dbReference type="Pfam" id="PF08647">
    <property type="entry name" value="BRE1"/>
    <property type="match status" value="1"/>
</dbReference>
<dbReference type="GO" id="GO:0005634">
    <property type="term" value="C:nucleus"/>
    <property type="evidence" value="ECO:0007669"/>
    <property type="project" value="UniProtKB-SubCell"/>
</dbReference>
<dbReference type="GO" id="GO:0006325">
    <property type="term" value="P:chromatin organization"/>
    <property type="evidence" value="ECO:0007669"/>
    <property type="project" value="UniProtKB-KW"/>
</dbReference>
<evidence type="ECO:0000313" key="18">
    <source>
        <dbReference type="EMBL" id="CDS05799.1"/>
    </source>
</evidence>
<evidence type="ECO:0000256" key="3">
    <source>
        <dbReference type="ARBA" id="ARBA00004906"/>
    </source>
</evidence>
<comment type="pathway">
    <text evidence="3 14">Protein modification; protein ubiquitination.</text>
</comment>
<accession>A0A077WF88</accession>
<dbReference type="UniPathway" id="UPA00143"/>
<evidence type="ECO:0000256" key="13">
    <source>
        <dbReference type="PROSITE-ProRule" id="PRU00175"/>
    </source>
</evidence>
<feature type="compositionally biased region" description="Low complexity" evidence="16">
    <location>
        <begin position="28"/>
        <end position="38"/>
    </location>
</feature>
<evidence type="ECO:0000256" key="14">
    <source>
        <dbReference type="RuleBase" id="RU365038"/>
    </source>
</evidence>
<dbReference type="PROSITE" id="PS50089">
    <property type="entry name" value="ZF_RING_2"/>
    <property type="match status" value="1"/>
</dbReference>
<dbReference type="EC" id="2.3.2.27" evidence="14"/>
<feature type="coiled-coil region" evidence="15">
    <location>
        <begin position="364"/>
        <end position="420"/>
    </location>
</feature>
<proteinExistence type="inferred from homology"/>
<organism evidence="18">
    <name type="scientific">Lichtheimia ramosa</name>
    <dbReference type="NCBI Taxonomy" id="688394"/>
    <lineage>
        <taxon>Eukaryota</taxon>
        <taxon>Fungi</taxon>
        <taxon>Fungi incertae sedis</taxon>
        <taxon>Mucoromycota</taxon>
        <taxon>Mucoromycotina</taxon>
        <taxon>Mucoromycetes</taxon>
        <taxon>Mucorales</taxon>
        <taxon>Lichtheimiaceae</taxon>
        <taxon>Lichtheimia</taxon>
    </lineage>
</organism>
<evidence type="ECO:0000256" key="16">
    <source>
        <dbReference type="SAM" id="MobiDB-lite"/>
    </source>
</evidence>
<dbReference type="EMBL" id="LK023317">
    <property type="protein sequence ID" value="CDS05799.1"/>
    <property type="molecule type" value="Genomic_DNA"/>
</dbReference>
<feature type="coiled-coil region" evidence="15">
    <location>
        <begin position="223"/>
        <end position="250"/>
    </location>
</feature>
<dbReference type="Gene3D" id="3.30.40.10">
    <property type="entry name" value="Zinc/RING finger domain, C3HC4 (zinc finger)"/>
    <property type="match status" value="1"/>
</dbReference>
<evidence type="ECO:0000256" key="4">
    <source>
        <dbReference type="ARBA" id="ARBA00005555"/>
    </source>
</evidence>
<keyword evidence="8 14" id="KW-0833">Ubl conjugation pathway</keyword>
<evidence type="ECO:0000256" key="11">
    <source>
        <dbReference type="ARBA" id="ARBA00023054"/>
    </source>
</evidence>
<keyword evidence="6 14" id="KW-0479">Metal-binding</keyword>
<evidence type="ECO:0000259" key="17">
    <source>
        <dbReference type="PROSITE" id="PS50089"/>
    </source>
</evidence>
<feature type="compositionally biased region" description="Basic and acidic residues" evidence="16">
    <location>
        <begin position="1"/>
        <end position="18"/>
    </location>
</feature>
<dbReference type="CDD" id="cd16499">
    <property type="entry name" value="RING-HC_Bre1-like"/>
    <property type="match status" value="1"/>
</dbReference>
<feature type="coiled-coil region" evidence="15">
    <location>
        <begin position="606"/>
        <end position="713"/>
    </location>
</feature>
<sequence>MAAAEDTRRHGYSDEQRPRPPKKRFLASSSSSPSQSVDGDSDDSASDDGGKTLLEPYEDFRRDAIFRQWKEYTRFRSRSQKRKRQAEEHQQSMEAIHDVWKSHFNQLRTALNDLVPENYSSAMQVTESNIAVTDNIVESAPTMSTLVKSAKTTECGPICYTRAFWSKREASAKKFTPLLDDSSLKHEYQGAFEQWKSSQQSFDDAKKRLDMENNKLLVLHEELDLMNRRISIAENTLRDVQSEVRETEARIAAKKWAKEREAMEIDTSKQEPVQTPVEATKEEDVKPDDESNTLAQVQQTLDRQLREIELIKDQRIDLKQQIAQAELDLVDVPESRIYKSPVIRQLCQAREYQRDKSEHLTSVCRKLRRDLETLLADRRAFLQERDNEQLDHIHGLQRQLRRLDRELNEIRGQRDTLQVIVEENKSLKDKDAARESLPELQLIAESRKSRTSILEVELSLLQQKAAAMTGNRHFYEYVVSLGKEPSLEPAEKELASLQDQLDDAKAKYCEKHGLDTRQALEEELARALEIKRLEERAKDFCTKYGFDISTKDYDEALRILEQQYQKLEASLSDSRKSLQSLESGAVESMAVIAQASKGSATLDEQNWEKVQNLMQMEDEISKLQSERSKYCQAFTNLNKAKDANTMVANALTKQIEKELTYIKQLNEREKNMNSHLNVLDRELTTSKMALDMYTQKEEELAETLKELKKIMSVSKEKLAEFTKSAMDKIQSIEQDAHERLRVEENSELLRLKLKAINKHDRPAEKELRKEKEALESLLNCNLCNERYKSHIILRCMHTFCKKCLNELMQNGQRRCPKCNETFGANDVKQFYF</sequence>
<feature type="coiled-coil region" evidence="15">
    <location>
        <begin position="294"/>
        <end position="328"/>
    </location>
</feature>
<keyword evidence="7 13" id="KW-0863">Zinc-finger</keyword>
<dbReference type="GO" id="GO:0061630">
    <property type="term" value="F:ubiquitin protein ligase activity"/>
    <property type="evidence" value="ECO:0007669"/>
    <property type="project" value="UniProtKB-EC"/>
</dbReference>
<evidence type="ECO:0000256" key="7">
    <source>
        <dbReference type="ARBA" id="ARBA00022771"/>
    </source>
</evidence>
<evidence type="ECO:0000256" key="2">
    <source>
        <dbReference type="ARBA" id="ARBA00004123"/>
    </source>
</evidence>
<protein>
    <recommendedName>
        <fullName evidence="14">E3 ubiquitin protein ligase</fullName>
        <ecNumber evidence="14">2.3.2.27</ecNumber>
    </recommendedName>
</protein>
<dbReference type="PROSITE" id="PS00518">
    <property type="entry name" value="ZF_RING_1"/>
    <property type="match status" value="1"/>
</dbReference>
<reference evidence="18" key="1">
    <citation type="journal article" date="2014" name="Genome Announc.">
        <title>De novo whole-genome sequence and genome annotation of Lichtheimia ramosa.</title>
        <authorList>
            <person name="Linde J."/>
            <person name="Schwartze V."/>
            <person name="Binder U."/>
            <person name="Lass-Florl C."/>
            <person name="Voigt K."/>
            <person name="Horn F."/>
        </authorList>
    </citation>
    <scope>NUCLEOTIDE SEQUENCE</scope>
    <source>
        <strain evidence="18">JMRC FSU:6197</strain>
    </source>
</reference>
<gene>
    <name evidence="18" type="ORF">LRAMOSA08327</name>
</gene>
<dbReference type="PANTHER" id="PTHR23163">
    <property type="entry name" value="RING FINGER PROTEIN-RELATED"/>
    <property type="match status" value="1"/>
</dbReference>
<keyword evidence="12 14" id="KW-0539">Nucleus</keyword>
<dbReference type="SMART" id="SM00184">
    <property type="entry name" value="RING"/>
    <property type="match status" value="1"/>
</dbReference>
<dbReference type="GO" id="GO:0016567">
    <property type="term" value="P:protein ubiquitination"/>
    <property type="evidence" value="ECO:0007669"/>
    <property type="project" value="UniProtKB-UniRule"/>
</dbReference>
<feature type="domain" description="RING-type" evidence="17">
    <location>
        <begin position="780"/>
        <end position="819"/>
    </location>
</feature>
<dbReference type="GO" id="GO:0033503">
    <property type="term" value="C:HULC complex"/>
    <property type="evidence" value="ECO:0007669"/>
    <property type="project" value="TreeGrafter"/>
</dbReference>
<evidence type="ECO:0000256" key="8">
    <source>
        <dbReference type="ARBA" id="ARBA00022786"/>
    </source>
</evidence>
<comment type="subcellular location">
    <subcellularLocation>
        <location evidence="2 14">Nucleus</location>
    </subcellularLocation>
</comment>
<keyword evidence="11 14" id="KW-0175">Coiled coil</keyword>
<comment type="similarity">
    <text evidence="4 14">Belongs to the BRE1 family.</text>
</comment>
<dbReference type="InterPro" id="IPR001841">
    <property type="entry name" value="Znf_RING"/>
</dbReference>